<reference evidence="1 2" key="1">
    <citation type="journal article" date="2019" name="Nat. Ecol. Evol.">
        <title>Megaphylogeny resolves global patterns of mushroom evolution.</title>
        <authorList>
            <person name="Varga T."/>
            <person name="Krizsan K."/>
            <person name="Foldi C."/>
            <person name="Dima B."/>
            <person name="Sanchez-Garcia M."/>
            <person name="Sanchez-Ramirez S."/>
            <person name="Szollosi G.J."/>
            <person name="Szarkandi J.G."/>
            <person name="Papp V."/>
            <person name="Albert L."/>
            <person name="Andreopoulos W."/>
            <person name="Angelini C."/>
            <person name="Antonin V."/>
            <person name="Barry K.W."/>
            <person name="Bougher N.L."/>
            <person name="Buchanan P."/>
            <person name="Buyck B."/>
            <person name="Bense V."/>
            <person name="Catcheside P."/>
            <person name="Chovatia M."/>
            <person name="Cooper J."/>
            <person name="Damon W."/>
            <person name="Desjardin D."/>
            <person name="Finy P."/>
            <person name="Geml J."/>
            <person name="Haridas S."/>
            <person name="Hughes K."/>
            <person name="Justo A."/>
            <person name="Karasinski D."/>
            <person name="Kautmanova I."/>
            <person name="Kiss B."/>
            <person name="Kocsube S."/>
            <person name="Kotiranta H."/>
            <person name="LaButti K.M."/>
            <person name="Lechner B.E."/>
            <person name="Liimatainen K."/>
            <person name="Lipzen A."/>
            <person name="Lukacs Z."/>
            <person name="Mihaltcheva S."/>
            <person name="Morgado L.N."/>
            <person name="Niskanen T."/>
            <person name="Noordeloos M.E."/>
            <person name="Ohm R.A."/>
            <person name="Ortiz-Santana B."/>
            <person name="Ovrebo C."/>
            <person name="Racz N."/>
            <person name="Riley R."/>
            <person name="Savchenko A."/>
            <person name="Shiryaev A."/>
            <person name="Soop K."/>
            <person name="Spirin V."/>
            <person name="Szebenyi C."/>
            <person name="Tomsovsky M."/>
            <person name="Tulloss R.E."/>
            <person name="Uehling J."/>
            <person name="Grigoriev I.V."/>
            <person name="Vagvolgyi C."/>
            <person name="Papp T."/>
            <person name="Martin F.M."/>
            <person name="Miettinen O."/>
            <person name="Hibbett D.S."/>
            <person name="Nagy L.G."/>
        </authorList>
    </citation>
    <scope>NUCLEOTIDE SEQUENCE [LARGE SCALE GENOMIC DNA]</scope>
    <source>
        <strain evidence="1 2">CBS 962.96</strain>
    </source>
</reference>
<accession>A0A4S8M0E1</accession>
<protein>
    <submittedName>
        <fullName evidence="1">Uncharacterized protein</fullName>
    </submittedName>
</protein>
<evidence type="ECO:0000313" key="1">
    <source>
        <dbReference type="EMBL" id="THU95497.1"/>
    </source>
</evidence>
<sequence length="66" mass="7765">MIHRLENRCPTHSCIPVYINLYLSGFKTRRSAKAFRYMNSRPSFTDVTTDQASCEWYYPSLVLTVQ</sequence>
<dbReference type="EMBL" id="ML179198">
    <property type="protein sequence ID" value="THU95497.1"/>
    <property type="molecule type" value="Genomic_DNA"/>
</dbReference>
<organism evidence="1 2">
    <name type="scientific">Dendrothele bispora (strain CBS 962.96)</name>
    <dbReference type="NCBI Taxonomy" id="1314807"/>
    <lineage>
        <taxon>Eukaryota</taxon>
        <taxon>Fungi</taxon>
        <taxon>Dikarya</taxon>
        <taxon>Basidiomycota</taxon>
        <taxon>Agaricomycotina</taxon>
        <taxon>Agaricomycetes</taxon>
        <taxon>Agaricomycetidae</taxon>
        <taxon>Agaricales</taxon>
        <taxon>Agaricales incertae sedis</taxon>
        <taxon>Dendrothele</taxon>
    </lineage>
</organism>
<name>A0A4S8M0E1_DENBC</name>
<evidence type="ECO:0000313" key="2">
    <source>
        <dbReference type="Proteomes" id="UP000297245"/>
    </source>
</evidence>
<proteinExistence type="predicted"/>
<dbReference type="AlphaFoldDB" id="A0A4S8M0E1"/>
<dbReference type="Proteomes" id="UP000297245">
    <property type="component" value="Unassembled WGS sequence"/>
</dbReference>
<keyword evidence="2" id="KW-1185">Reference proteome</keyword>
<gene>
    <name evidence="1" type="ORF">K435DRAFT_125961</name>
</gene>